<proteinExistence type="predicted"/>
<dbReference type="InterPro" id="IPR040201">
    <property type="entry name" value="Mrg3-like"/>
</dbReference>
<keyword evidence="3" id="KW-0472">Membrane</keyword>
<dbReference type="Proteomes" id="UP000799302">
    <property type="component" value="Unassembled WGS sequence"/>
</dbReference>
<organism evidence="4 5">
    <name type="scientific">Microthyrium microscopicum</name>
    <dbReference type="NCBI Taxonomy" id="703497"/>
    <lineage>
        <taxon>Eukaryota</taxon>
        <taxon>Fungi</taxon>
        <taxon>Dikarya</taxon>
        <taxon>Ascomycota</taxon>
        <taxon>Pezizomycotina</taxon>
        <taxon>Dothideomycetes</taxon>
        <taxon>Dothideomycetes incertae sedis</taxon>
        <taxon>Microthyriales</taxon>
        <taxon>Microthyriaceae</taxon>
        <taxon>Microthyrium</taxon>
    </lineage>
</organism>
<dbReference type="GO" id="GO:0051787">
    <property type="term" value="F:misfolded protein binding"/>
    <property type="evidence" value="ECO:0007669"/>
    <property type="project" value="TreeGrafter"/>
</dbReference>
<evidence type="ECO:0000256" key="1">
    <source>
        <dbReference type="PROSITE-ProRule" id="PRU00339"/>
    </source>
</evidence>
<dbReference type="OrthoDB" id="10050400at2759"/>
<gene>
    <name evidence="4" type="ORF">BT63DRAFT_449125</name>
</gene>
<dbReference type="GO" id="GO:0006515">
    <property type="term" value="P:protein quality control for misfolded or incompletely synthesized proteins"/>
    <property type="evidence" value="ECO:0007669"/>
    <property type="project" value="TreeGrafter"/>
</dbReference>
<sequence>MTSTSISRSLTRLPSRSRALLLQHQLQTVQRQRKAVASSIRHVSQTSPPPRRSNAVKYPAPPTGESQPVRKGNFSFNREELRKALKENPIAGWFAILSICFCISLFILLTIREIWISSLINHNFPETVVKPLRKALYFTNVRFDPQRALKFYKQTLIATQEAGLHSLSDEVLGLKLHIGWFFEEKVNHPELAIPIYEHAYEEIGSWLEKEGEQNRANGHRTRLLLRYVRTAVKLGQLYALPQVKRFDDSEAILTLATEMVLKERKRREEEGELEKEGEFLSNDEVGASLEALAQNFSSRNKHELATPLYLHALQLCPPNSCHAVILMNNLASAIAQMPAPTGVATDFPTPQRQAEMWAEKALVLADTIPAADRTDECTTGCATAKANLGELAEQAKRFPEALKLFKEAHELSRSVGFGEGVQMASLGQQRVERAIKGQSER</sequence>
<accession>A0A6A6URU6</accession>
<keyword evidence="3" id="KW-0812">Transmembrane</keyword>
<keyword evidence="1" id="KW-0802">TPR repeat</keyword>
<dbReference type="PROSITE" id="PS50005">
    <property type="entry name" value="TPR"/>
    <property type="match status" value="1"/>
</dbReference>
<name>A0A6A6URU6_9PEZI</name>
<keyword evidence="3" id="KW-1133">Transmembrane helix</keyword>
<feature type="region of interest" description="Disordered" evidence="2">
    <location>
        <begin position="37"/>
        <end position="71"/>
    </location>
</feature>
<evidence type="ECO:0000256" key="2">
    <source>
        <dbReference type="SAM" id="MobiDB-lite"/>
    </source>
</evidence>
<dbReference type="SUPFAM" id="SSF48452">
    <property type="entry name" value="TPR-like"/>
    <property type="match status" value="1"/>
</dbReference>
<reference evidence="4" key="1">
    <citation type="journal article" date="2020" name="Stud. Mycol.">
        <title>101 Dothideomycetes genomes: a test case for predicting lifestyles and emergence of pathogens.</title>
        <authorList>
            <person name="Haridas S."/>
            <person name="Albert R."/>
            <person name="Binder M."/>
            <person name="Bloem J."/>
            <person name="Labutti K."/>
            <person name="Salamov A."/>
            <person name="Andreopoulos B."/>
            <person name="Baker S."/>
            <person name="Barry K."/>
            <person name="Bills G."/>
            <person name="Bluhm B."/>
            <person name="Cannon C."/>
            <person name="Castanera R."/>
            <person name="Culley D."/>
            <person name="Daum C."/>
            <person name="Ezra D."/>
            <person name="Gonzalez J."/>
            <person name="Henrissat B."/>
            <person name="Kuo A."/>
            <person name="Liang C."/>
            <person name="Lipzen A."/>
            <person name="Lutzoni F."/>
            <person name="Magnuson J."/>
            <person name="Mondo S."/>
            <person name="Nolan M."/>
            <person name="Ohm R."/>
            <person name="Pangilinan J."/>
            <person name="Park H.-J."/>
            <person name="Ramirez L."/>
            <person name="Alfaro M."/>
            <person name="Sun H."/>
            <person name="Tritt A."/>
            <person name="Yoshinaga Y."/>
            <person name="Zwiers L.-H."/>
            <person name="Turgeon B."/>
            <person name="Goodwin S."/>
            <person name="Spatafora J."/>
            <person name="Crous P."/>
            <person name="Grigoriev I."/>
        </authorList>
    </citation>
    <scope>NUCLEOTIDE SEQUENCE</scope>
    <source>
        <strain evidence="4">CBS 115976</strain>
    </source>
</reference>
<keyword evidence="5" id="KW-1185">Reference proteome</keyword>
<dbReference type="InterPro" id="IPR019734">
    <property type="entry name" value="TPR_rpt"/>
</dbReference>
<dbReference type="PANTHER" id="PTHR28142">
    <property type="entry name" value="MITOCHONDRIAL INNER MEMBRANE I-AAA PROTEASE SUPERCOMPLEX SUBUNIT MGR3-RELATED"/>
    <property type="match status" value="1"/>
</dbReference>
<evidence type="ECO:0000313" key="4">
    <source>
        <dbReference type="EMBL" id="KAF2674137.1"/>
    </source>
</evidence>
<dbReference type="GO" id="GO:0031942">
    <property type="term" value="C:i-AAA complex"/>
    <property type="evidence" value="ECO:0007669"/>
    <property type="project" value="TreeGrafter"/>
</dbReference>
<feature type="repeat" description="TPR" evidence="1">
    <location>
        <begin position="382"/>
        <end position="415"/>
    </location>
</feature>
<evidence type="ECO:0000256" key="3">
    <source>
        <dbReference type="SAM" id="Phobius"/>
    </source>
</evidence>
<dbReference type="EMBL" id="MU004230">
    <property type="protein sequence ID" value="KAF2674137.1"/>
    <property type="molecule type" value="Genomic_DNA"/>
</dbReference>
<feature type="transmembrane region" description="Helical" evidence="3">
    <location>
        <begin position="90"/>
        <end position="111"/>
    </location>
</feature>
<dbReference type="Gene3D" id="1.25.40.10">
    <property type="entry name" value="Tetratricopeptide repeat domain"/>
    <property type="match status" value="1"/>
</dbReference>
<evidence type="ECO:0000313" key="5">
    <source>
        <dbReference type="Proteomes" id="UP000799302"/>
    </source>
</evidence>
<protein>
    <submittedName>
        <fullName evidence="4">Uncharacterized protein</fullName>
    </submittedName>
</protein>
<dbReference type="SMART" id="SM00028">
    <property type="entry name" value="TPR"/>
    <property type="match status" value="2"/>
</dbReference>
<dbReference type="AlphaFoldDB" id="A0A6A6URU6"/>
<dbReference type="InterPro" id="IPR011990">
    <property type="entry name" value="TPR-like_helical_dom_sf"/>
</dbReference>
<dbReference type="PANTHER" id="PTHR28142:SF1">
    <property type="entry name" value="MITOCHONDRIAL INNER MEMBRANE I-AAA PROTEASE SUPERCOMPLEX SUBUNIT MGR3-RELATED"/>
    <property type="match status" value="1"/>
</dbReference>